<name>A0ABR2M1Y1_9ASPA</name>
<dbReference type="Proteomes" id="UP001412067">
    <property type="component" value="Unassembled WGS sequence"/>
</dbReference>
<keyword evidence="2" id="KW-1185">Reference proteome</keyword>
<evidence type="ECO:0000313" key="1">
    <source>
        <dbReference type="EMBL" id="KAK8958090.1"/>
    </source>
</evidence>
<gene>
    <name evidence="1" type="ORF">KSP40_PGU018655</name>
</gene>
<reference evidence="1 2" key="1">
    <citation type="journal article" date="2022" name="Nat. Plants">
        <title>Genomes of leafy and leafless Platanthera orchids illuminate the evolution of mycoheterotrophy.</title>
        <authorList>
            <person name="Li M.H."/>
            <person name="Liu K.W."/>
            <person name="Li Z."/>
            <person name="Lu H.C."/>
            <person name="Ye Q.L."/>
            <person name="Zhang D."/>
            <person name="Wang J.Y."/>
            <person name="Li Y.F."/>
            <person name="Zhong Z.M."/>
            <person name="Liu X."/>
            <person name="Yu X."/>
            <person name="Liu D.K."/>
            <person name="Tu X.D."/>
            <person name="Liu B."/>
            <person name="Hao Y."/>
            <person name="Liao X.Y."/>
            <person name="Jiang Y.T."/>
            <person name="Sun W.H."/>
            <person name="Chen J."/>
            <person name="Chen Y.Q."/>
            <person name="Ai Y."/>
            <person name="Zhai J.W."/>
            <person name="Wu S.S."/>
            <person name="Zhou Z."/>
            <person name="Hsiao Y.Y."/>
            <person name="Wu W.L."/>
            <person name="Chen Y.Y."/>
            <person name="Lin Y.F."/>
            <person name="Hsu J.L."/>
            <person name="Li C.Y."/>
            <person name="Wang Z.W."/>
            <person name="Zhao X."/>
            <person name="Zhong W.Y."/>
            <person name="Ma X.K."/>
            <person name="Ma L."/>
            <person name="Huang J."/>
            <person name="Chen G.Z."/>
            <person name="Huang M.Z."/>
            <person name="Huang L."/>
            <person name="Peng D.H."/>
            <person name="Luo Y.B."/>
            <person name="Zou S.Q."/>
            <person name="Chen S.P."/>
            <person name="Lan S."/>
            <person name="Tsai W.C."/>
            <person name="Van de Peer Y."/>
            <person name="Liu Z.J."/>
        </authorList>
    </citation>
    <scope>NUCLEOTIDE SEQUENCE [LARGE SCALE GENOMIC DNA]</scope>
    <source>
        <strain evidence="1">Lor288</strain>
    </source>
</reference>
<protein>
    <submittedName>
        <fullName evidence="1">Uncharacterized protein</fullName>
    </submittedName>
</protein>
<comment type="caution">
    <text evidence="1">The sequence shown here is derived from an EMBL/GenBank/DDBJ whole genome shotgun (WGS) entry which is preliminary data.</text>
</comment>
<accession>A0ABR2M1Y1</accession>
<evidence type="ECO:0000313" key="2">
    <source>
        <dbReference type="Proteomes" id="UP001412067"/>
    </source>
</evidence>
<sequence length="109" mass="11907">MKFALIRSRNKFSSSNILGESVGWETSVDRERNQRISTGRGSLGALVKVSSCDFEVTGSSPRGLLLQICRVRRMQSYLTELPGASTQSDPQVFSMRAIQELGYSCIGGG</sequence>
<dbReference type="EMBL" id="JBBWWR010000012">
    <property type="protein sequence ID" value="KAK8958090.1"/>
    <property type="molecule type" value="Genomic_DNA"/>
</dbReference>
<organism evidence="1 2">
    <name type="scientific">Platanthera guangdongensis</name>
    <dbReference type="NCBI Taxonomy" id="2320717"/>
    <lineage>
        <taxon>Eukaryota</taxon>
        <taxon>Viridiplantae</taxon>
        <taxon>Streptophyta</taxon>
        <taxon>Embryophyta</taxon>
        <taxon>Tracheophyta</taxon>
        <taxon>Spermatophyta</taxon>
        <taxon>Magnoliopsida</taxon>
        <taxon>Liliopsida</taxon>
        <taxon>Asparagales</taxon>
        <taxon>Orchidaceae</taxon>
        <taxon>Orchidoideae</taxon>
        <taxon>Orchideae</taxon>
        <taxon>Orchidinae</taxon>
        <taxon>Platanthera</taxon>
    </lineage>
</organism>
<proteinExistence type="predicted"/>